<proteinExistence type="predicted"/>
<dbReference type="PANTHER" id="PTHR33074">
    <property type="entry name" value="EXPRESSED PROTEIN-RELATED"/>
    <property type="match status" value="1"/>
</dbReference>
<accession>A0A811QA61</accession>
<name>A0A811QA61_9POAL</name>
<evidence type="ECO:0000259" key="2">
    <source>
        <dbReference type="Pfam" id="PF07762"/>
    </source>
</evidence>
<evidence type="ECO:0000256" key="1">
    <source>
        <dbReference type="SAM" id="MobiDB-lite"/>
    </source>
</evidence>
<evidence type="ECO:0000313" key="3">
    <source>
        <dbReference type="EMBL" id="CAD6252470.1"/>
    </source>
</evidence>
<reference evidence="3" key="1">
    <citation type="submission" date="2020-10" db="EMBL/GenBank/DDBJ databases">
        <authorList>
            <person name="Han B."/>
            <person name="Lu T."/>
            <person name="Zhao Q."/>
            <person name="Huang X."/>
            <person name="Zhao Y."/>
        </authorList>
    </citation>
    <scope>NUCLEOTIDE SEQUENCE</scope>
</reference>
<keyword evidence="4" id="KW-1185">Reference proteome</keyword>
<gene>
    <name evidence="3" type="ORF">NCGR_LOCUS36122</name>
</gene>
<dbReference type="OrthoDB" id="692586at2759"/>
<feature type="region of interest" description="Disordered" evidence="1">
    <location>
        <begin position="73"/>
        <end position="92"/>
    </location>
</feature>
<feature type="region of interest" description="Disordered" evidence="1">
    <location>
        <begin position="1"/>
        <end position="54"/>
    </location>
</feature>
<dbReference type="PANTHER" id="PTHR33074:SF79">
    <property type="entry name" value="EXPRESSED PROTEIN"/>
    <property type="match status" value="1"/>
</dbReference>
<dbReference type="Proteomes" id="UP000604825">
    <property type="component" value="Unassembled WGS sequence"/>
</dbReference>
<dbReference type="InterPro" id="IPR011676">
    <property type="entry name" value="DUF1618"/>
</dbReference>
<evidence type="ECO:0000313" key="4">
    <source>
        <dbReference type="Proteomes" id="UP000604825"/>
    </source>
</evidence>
<dbReference type="Pfam" id="PF07762">
    <property type="entry name" value="DUF1618"/>
    <property type="match status" value="1"/>
</dbReference>
<protein>
    <recommendedName>
        <fullName evidence="2">DUF1618 domain-containing protein</fullName>
    </recommendedName>
</protein>
<sequence length="456" mass="51354">MEEAENGVRSRSPTRASGNGVRKLPPSPTRENGVRNRSPTRAPANGVRKLSPFSDEVVRPGAEEALCLASAAARPQVADPRPHRPPQQQEALRGPFFPDDYFVYSCSSSSPPTLTLLPPCFHGGDTNPKLDNFFQPYRNQQQRIMLDQDVGILCHGDEGEFTVAQLAFSENDEFELCVLHHAPPASGISKEWSVKKVQNPPDMKINIYSWMTDVVVPIGRCLCWVDYYQGMLLVDVLTDSSSDPDHQQSLRYIPLPKKALKSRRPYRDAGSPDPLRCVCVTDNDIIKLVCILTERPASSCPFAITTWTLDDKHEGKWTMDVDTTMGAEKIFSLFGAGHSFLPRVQPSFPLVSLGDPDVICFLLKDKDRGLFWMIEVNMRNKKLQSSALYISEEEEEGYPPKRGRRNNFFGHYFIPSKVSSYLSEDAITSWELSEKMQEAKKERVMQKIGLEAKLKK</sequence>
<feature type="domain" description="DUF1618" evidence="2">
    <location>
        <begin position="224"/>
        <end position="360"/>
    </location>
</feature>
<dbReference type="EMBL" id="CAJGYO010000009">
    <property type="protein sequence ID" value="CAD6252470.1"/>
    <property type="molecule type" value="Genomic_DNA"/>
</dbReference>
<comment type="caution">
    <text evidence="3">The sequence shown here is derived from an EMBL/GenBank/DDBJ whole genome shotgun (WGS) entry which is preliminary data.</text>
</comment>
<dbReference type="AlphaFoldDB" id="A0A811QA61"/>
<organism evidence="3 4">
    <name type="scientific">Miscanthus lutarioriparius</name>
    <dbReference type="NCBI Taxonomy" id="422564"/>
    <lineage>
        <taxon>Eukaryota</taxon>
        <taxon>Viridiplantae</taxon>
        <taxon>Streptophyta</taxon>
        <taxon>Embryophyta</taxon>
        <taxon>Tracheophyta</taxon>
        <taxon>Spermatophyta</taxon>
        <taxon>Magnoliopsida</taxon>
        <taxon>Liliopsida</taxon>
        <taxon>Poales</taxon>
        <taxon>Poaceae</taxon>
        <taxon>PACMAD clade</taxon>
        <taxon>Panicoideae</taxon>
        <taxon>Andropogonodae</taxon>
        <taxon>Andropogoneae</taxon>
        <taxon>Saccharinae</taxon>
        <taxon>Miscanthus</taxon>
    </lineage>
</organism>